<dbReference type="GO" id="GO:0140359">
    <property type="term" value="F:ABC-type transporter activity"/>
    <property type="evidence" value="ECO:0007669"/>
    <property type="project" value="InterPro"/>
</dbReference>
<dbReference type="AlphaFoldDB" id="A0A3P3RD84"/>
<evidence type="ECO:0000313" key="2">
    <source>
        <dbReference type="EMBL" id="RRJ31294.1"/>
    </source>
</evidence>
<name>A0A3P3RD84_9EURY</name>
<organism evidence="2 3">
    <name type="scientific">Halocatena pleomorpha</name>
    <dbReference type="NCBI Taxonomy" id="1785090"/>
    <lineage>
        <taxon>Archaea</taxon>
        <taxon>Methanobacteriati</taxon>
        <taxon>Methanobacteriota</taxon>
        <taxon>Stenosarchaea group</taxon>
        <taxon>Halobacteria</taxon>
        <taxon>Halobacteriales</taxon>
        <taxon>Natronomonadaceae</taxon>
        <taxon>Halocatena</taxon>
    </lineage>
</organism>
<dbReference type="RefSeq" id="WP_124954568.1">
    <property type="nucleotide sequence ID" value="NZ_RRCH01000015.1"/>
</dbReference>
<dbReference type="Proteomes" id="UP000282322">
    <property type="component" value="Unassembled WGS sequence"/>
</dbReference>
<dbReference type="OrthoDB" id="86287at2157"/>
<keyword evidence="3" id="KW-1185">Reference proteome</keyword>
<dbReference type="Pfam" id="PF12679">
    <property type="entry name" value="ABC2_membrane_2"/>
    <property type="match status" value="1"/>
</dbReference>
<keyword evidence="1" id="KW-0472">Membrane</keyword>
<feature type="transmembrane region" description="Helical" evidence="1">
    <location>
        <begin position="103"/>
        <end position="126"/>
    </location>
</feature>
<gene>
    <name evidence="2" type="ORF">EIK79_07810</name>
</gene>
<reference evidence="2 3" key="1">
    <citation type="submission" date="2018-11" db="EMBL/GenBank/DDBJ databases">
        <title>Taxonoimc description of Halomarina strain SPP-AMP-1.</title>
        <authorList>
            <person name="Pal Y."/>
            <person name="Srinivasana K."/>
            <person name="Verma A."/>
            <person name="Kumar P."/>
        </authorList>
    </citation>
    <scope>NUCLEOTIDE SEQUENCE [LARGE SCALE GENOMIC DNA]</scope>
    <source>
        <strain evidence="2 3">SPP-AMP-1</strain>
    </source>
</reference>
<dbReference type="PANTHER" id="PTHR43471">
    <property type="entry name" value="ABC TRANSPORTER PERMEASE"/>
    <property type="match status" value="1"/>
</dbReference>
<feature type="transmembrane region" description="Helical" evidence="1">
    <location>
        <begin position="160"/>
        <end position="179"/>
    </location>
</feature>
<dbReference type="GO" id="GO:0005886">
    <property type="term" value="C:plasma membrane"/>
    <property type="evidence" value="ECO:0007669"/>
    <property type="project" value="UniProtKB-SubCell"/>
</dbReference>
<sequence length="301" mass="32379">MRWFPLARKEFRGIVRYKGTWLFTLLLVYFGYQPSYVGYQGVGSDITIAYIQNFATLLLPLGVLLLSYRSIIKERRSGSLKIPLGLPLTRTDVLLGKIAGRTVGLGASVLVACLALGGYGLVRYGLFSPLRFVAVVLTTLLYVLVLVSIATAISAVTRRAITATVGVFAGLYLPLFAFWRSIVHWVNGMVTGAGANTATGGGVQTFAPGESYFLLLRLAPGNAYTVLTNWTLGVGNAARGYIGVIQQTQFASGMGGSTIVETALQDPPVYLHEAIGLLVLALWAVVPIGLAWLRFTRGDVL</sequence>
<evidence type="ECO:0000256" key="1">
    <source>
        <dbReference type="SAM" id="Phobius"/>
    </source>
</evidence>
<dbReference type="PANTHER" id="PTHR43471:SF1">
    <property type="entry name" value="ABC TRANSPORTER PERMEASE PROTEIN NOSY-RELATED"/>
    <property type="match status" value="1"/>
</dbReference>
<accession>A0A3P3RD84</accession>
<keyword evidence="1" id="KW-1133">Transmembrane helix</keyword>
<feature type="transmembrane region" description="Helical" evidence="1">
    <location>
        <begin position="132"/>
        <end position="153"/>
    </location>
</feature>
<keyword evidence="1" id="KW-0812">Transmembrane</keyword>
<evidence type="ECO:0000313" key="3">
    <source>
        <dbReference type="Proteomes" id="UP000282322"/>
    </source>
</evidence>
<feature type="transmembrane region" description="Helical" evidence="1">
    <location>
        <begin position="274"/>
        <end position="293"/>
    </location>
</feature>
<dbReference type="EMBL" id="RRCH01000015">
    <property type="protein sequence ID" value="RRJ31294.1"/>
    <property type="molecule type" value="Genomic_DNA"/>
</dbReference>
<protein>
    <submittedName>
        <fullName evidence="2">Nitrite reductase</fullName>
    </submittedName>
</protein>
<comment type="caution">
    <text evidence="2">The sequence shown here is derived from an EMBL/GenBank/DDBJ whole genome shotgun (WGS) entry which is preliminary data.</text>
</comment>
<proteinExistence type="predicted"/>
<feature type="transmembrane region" description="Helical" evidence="1">
    <location>
        <begin position="48"/>
        <end position="68"/>
    </location>
</feature>